<gene>
    <name evidence="2" type="ORF">PBNK65E_000328300</name>
</gene>
<evidence type="ECO:0000313" key="2">
    <source>
        <dbReference type="EMBL" id="SCN27288.1"/>
    </source>
</evidence>
<accession>A0A1D3Q485</accession>
<evidence type="ECO:0000256" key="1">
    <source>
        <dbReference type="SAM" id="Coils"/>
    </source>
</evidence>
<feature type="coiled-coil region" evidence="1">
    <location>
        <begin position="359"/>
        <end position="386"/>
    </location>
</feature>
<reference evidence="2 3" key="1">
    <citation type="submission" date="2016-05" db="EMBL/GenBank/DDBJ databases">
        <authorList>
            <consortium name="Pathogen Informatics"/>
        </authorList>
    </citation>
    <scope>NUCLEOTIDE SEQUENCE [LARGE SCALE GENOMIC DNA]</scope>
    <source>
        <strain evidence="2 3">NK65e</strain>
    </source>
</reference>
<organism evidence="2 3">
    <name type="scientific">Plasmodium berghei</name>
    <dbReference type="NCBI Taxonomy" id="5821"/>
    <lineage>
        <taxon>Eukaryota</taxon>
        <taxon>Sar</taxon>
        <taxon>Alveolata</taxon>
        <taxon>Apicomplexa</taxon>
        <taxon>Aconoidasida</taxon>
        <taxon>Haemosporida</taxon>
        <taxon>Plasmodiidae</taxon>
        <taxon>Plasmodium</taxon>
        <taxon>Plasmodium (Vinckeia)</taxon>
    </lineage>
</organism>
<sequence>MKRGKKTKKNIKYIRDQIKEIELESKIINKHIKKLEEERKIFQLSTVLLEKYSSFINTKLANNLSIHIFNNTFLNSCGILFTNYPHNEIYYNNISPYPQYGNYTIKHISSNYICNENDNKENSKYNNIFRLNSKKGKYEVENIKAASNKLDDKINNQTTRTHSCHNIYIKNYKKSKDILKNKNNVFKIKRETLHSNFKDPTNMLFEESHFKKLNNNYTITDNKLIESENYMSRDDEINTSITILNEKNNMKNYNKLKLMQTEIQKEKKPYMEQLDLNLKESINDSTSSNDEYNADSYIESQNDLNDIDPYTDLIKNDKILLTYENQNLNEEKSSSTFGGFMNNIKKIFFNDQKNILSYKNSESDLINELELEKQHKNEKKKKKNTNKTDMSILKFKCVIKSKRIKIYLCVCPNCTKQFYLLIKKFPNKKIISKVFHPFLFSSFVESLKKNNDDFFYQKDKHKWEQLSNMENQFNAYHDNTLSFNFPDSNSKFCNCYIGIEERDNNIFENLDMLVYL</sequence>
<keyword evidence="1" id="KW-0175">Coiled coil</keyword>
<name>A0A1D3Q485_PLABE</name>
<dbReference type="VEuPathDB" id="PlasmoDB:PBANKA_1224600"/>
<dbReference type="Proteomes" id="UP000220214">
    <property type="component" value="Chromosome 12"/>
</dbReference>
<dbReference type="EMBL" id="LT614638">
    <property type="protein sequence ID" value="SCN27288.1"/>
    <property type="molecule type" value="Genomic_DNA"/>
</dbReference>
<proteinExistence type="predicted"/>
<protein>
    <submittedName>
        <fullName evidence="2">Uncharacterized protein</fullName>
    </submittedName>
</protein>
<dbReference type="AlphaFoldDB" id="A0A1D3Q485"/>
<evidence type="ECO:0000313" key="3">
    <source>
        <dbReference type="Proteomes" id="UP000220214"/>
    </source>
</evidence>